<dbReference type="Proteomes" id="UP001222027">
    <property type="component" value="Unassembled WGS sequence"/>
</dbReference>
<accession>A0AAV8P5F7</accession>
<protein>
    <submittedName>
        <fullName evidence="1">Uncharacterized protein</fullName>
    </submittedName>
</protein>
<name>A0AAV8P5F7_ENSVE</name>
<dbReference type="EMBL" id="JAQQAF010000008">
    <property type="protein sequence ID" value="KAJ8466261.1"/>
    <property type="molecule type" value="Genomic_DNA"/>
</dbReference>
<proteinExistence type="predicted"/>
<dbReference type="AlphaFoldDB" id="A0AAV8P5F7"/>
<evidence type="ECO:0000313" key="2">
    <source>
        <dbReference type="Proteomes" id="UP001222027"/>
    </source>
</evidence>
<gene>
    <name evidence="1" type="ORF">OPV22_028813</name>
</gene>
<keyword evidence="2" id="KW-1185">Reference proteome</keyword>
<organism evidence="1 2">
    <name type="scientific">Ensete ventricosum</name>
    <name type="common">Abyssinian banana</name>
    <name type="synonym">Musa ensete</name>
    <dbReference type="NCBI Taxonomy" id="4639"/>
    <lineage>
        <taxon>Eukaryota</taxon>
        <taxon>Viridiplantae</taxon>
        <taxon>Streptophyta</taxon>
        <taxon>Embryophyta</taxon>
        <taxon>Tracheophyta</taxon>
        <taxon>Spermatophyta</taxon>
        <taxon>Magnoliopsida</taxon>
        <taxon>Liliopsida</taxon>
        <taxon>Zingiberales</taxon>
        <taxon>Musaceae</taxon>
        <taxon>Ensete</taxon>
    </lineage>
</organism>
<sequence>MVGHYTLPTPSKPQANTSNSIQFSELEISRMSKSHYATLQVHRPKEKLMMRHMFMGRVRTRVCIEQSATIFLATFRMLIINAILQAIVK</sequence>
<comment type="caution">
    <text evidence="1">The sequence shown here is derived from an EMBL/GenBank/DDBJ whole genome shotgun (WGS) entry which is preliminary data.</text>
</comment>
<reference evidence="1 2" key="1">
    <citation type="submission" date="2022-12" db="EMBL/GenBank/DDBJ databases">
        <title>Chromosome-scale assembly of the Ensete ventricosum genome.</title>
        <authorList>
            <person name="Dussert Y."/>
            <person name="Stocks J."/>
            <person name="Wendawek A."/>
            <person name="Woldeyes F."/>
            <person name="Nichols R.A."/>
            <person name="Borrell J.S."/>
        </authorList>
    </citation>
    <scope>NUCLEOTIDE SEQUENCE [LARGE SCALE GENOMIC DNA]</scope>
    <source>
        <strain evidence="2">cv. Maze</strain>
        <tissue evidence="1">Seeds</tissue>
    </source>
</reference>
<evidence type="ECO:0000313" key="1">
    <source>
        <dbReference type="EMBL" id="KAJ8466261.1"/>
    </source>
</evidence>